<feature type="domain" description="HTH cro/C1-type" evidence="1">
    <location>
        <begin position="41"/>
        <end position="85"/>
    </location>
</feature>
<gene>
    <name evidence="2" type="ORF">EYE42_04510</name>
</gene>
<dbReference type="EMBL" id="SISK01000002">
    <property type="protein sequence ID" value="TBN42685.1"/>
    <property type="molecule type" value="Genomic_DNA"/>
</dbReference>
<name>A0A4Q9G3T7_9RHOB</name>
<organism evidence="2 3">
    <name type="scientific">Paracoccus subflavus</name>
    <dbReference type="NCBI Taxonomy" id="2528244"/>
    <lineage>
        <taxon>Bacteria</taxon>
        <taxon>Pseudomonadati</taxon>
        <taxon>Pseudomonadota</taxon>
        <taxon>Alphaproteobacteria</taxon>
        <taxon>Rhodobacterales</taxon>
        <taxon>Paracoccaceae</taxon>
        <taxon>Paracoccus</taxon>
    </lineage>
</organism>
<dbReference type="InterPro" id="IPR001387">
    <property type="entry name" value="Cro/C1-type_HTH"/>
</dbReference>
<dbReference type="InterPro" id="IPR010982">
    <property type="entry name" value="Lambda_DNA-bd_dom_sf"/>
</dbReference>
<dbReference type="SMART" id="SM00530">
    <property type="entry name" value="HTH_XRE"/>
    <property type="match status" value="1"/>
</dbReference>
<proteinExistence type="predicted"/>
<dbReference type="PROSITE" id="PS50943">
    <property type="entry name" value="HTH_CROC1"/>
    <property type="match status" value="1"/>
</dbReference>
<accession>A0A4Q9G3T7</accession>
<evidence type="ECO:0000313" key="2">
    <source>
        <dbReference type="EMBL" id="TBN42685.1"/>
    </source>
</evidence>
<protein>
    <submittedName>
        <fullName evidence="2">XRE family transcriptional regulator</fullName>
    </submittedName>
</protein>
<comment type="caution">
    <text evidence="2">The sequence shown here is derived from an EMBL/GenBank/DDBJ whole genome shotgun (WGS) entry which is preliminary data.</text>
</comment>
<dbReference type="GO" id="GO:0003677">
    <property type="term" value="F:DNA binding"/>
    <property type="evidence" value="ECO:0007669"/>
    <property type="project" value="InterPro"/>
</dbReference>
<evidence type="ECO:0000313" key="3">
    <source>
        <dbReference type="Proteomes" id="UP000293520"/>
    </source>
</evidence>
<dbReference type="SUPFAM" id="SSF47413">
    <property type="entry name" value="lambda repressor-like DNA-binding domains"/>
    <property type="match status" value="1"/>
</dbReference>
<reference evidence="2 3" key="1">
    <citation type="submission" date="2019-02" db="EMBL/GenBank/DDBJ databases">
        <title>Paracoccus subflavus sp. nov., isolated from marine sediment of the Pacific Ocean.</title>
        <authorList>
            <person name="Zhang G."/>
        </authorList>
    </citation>
    <scope>NUCLEOTIDE SEQUENCE [LARGE SCALE GENOMIC DNA]</scope>
    <source>
        <strain evidence="2 3">GY0581</strain>
    </source>
</reference>
<dbReference type="OrthoDB" id="8902678at2"/>
<dbReference type="CDD" id="cd00093">
    <property type="entry name" value="HTH_XRE"/>
    <property type="match status" value="1"/>
</dbReference>
<dbReference type="Pfam" id="PF13560">
    <property type="entry name" value="HTH_31"/>
    <property type="match status" value="1"/>
</dbReference>
<dbReference type="Proteomes" id="UP000293520">
    <property type="component" value="Unassembled WGS sequence"/>
</dbReference>
<keyword evidence="3" id="KW-1185">Reference proteome</keyword>
<dbReference type="Gene3D" id="1.10.260.40">
    <property type="entry name" value="lambda repressor-like DNA-binding domains"/>
    <property type="match status" value="1"/>
</dbReference>
<evidence type="ECO:0000259" key="1">
    <source>
        <dbReference type="PROSITE" id="PS50943"/>
    </source>
</evidence>
<sequence>MPKPLCKHTQVHSLYTKQHMSTQISTDSVAARLRALRGDESQEAFSRRVGITRSALANYETGRTKPKPAVLRQICQKLGISEALLPQGRLSNLGDLVAALGIHEEGGTLPGLTEDEKAIIRILRLCSTPVVNRVVTAMISGVEAQDFDRRLADPATAPTDVARLYQIAKNDGAYERGVTPDALAAIVDVLSKQRESKKLPQSLPQ</sequence>
<dbReference type="AlphaFoldDB" id="A0A4Q9G3T7"/>